<dbReference type="PANTHER" id="PTHR30482">
    <property type="entry name" value="HIGH-AFFINITY BRANCHED-CHAIN AMINO ACID TRANSPORT SYSTEM PERMEASE"/>
    <property type="match status" value="1"/>
</dbReference>
<feature type="transmembrane region" description="Helical" evidence="6">
    <location>
        <begin position="24"/>
        <end position="43"/>
    </location>
</feature>
<evidence type="ECO:0000256" key="2">
    <source>
        <dbReference type="ARBA" id="ARBA00022475"/>
    </source>
</evidence>
<evidence type="ECO:0000313" key="7">
    <source>
        <dbReference type="EMBL" id="TYR33530.1"/>
    </source>
</evidence>
<dbReference type="InterPro" id="IPR001851">
    <property type="entry name" value="ABC_transp_permease"/>
</dbReference>
<protein>
    <submittedName>
        <fullName evidence="7">Branched-chain amino acid ABC transporter permease</fullName>
    </submittedName>
</protein>
<accession>A0A5D4H3Z6</accession>
<feature type="transmembrane region" description="Helical" evidence="6">
    <location>
        <begin position="260"/>
        <end position="284"/>
    </location>
</feature>
<feature type="transmembrane region" description="Helical" evidence="6">
    <location>
        <begin position="127"/>
        <end position="147"/>
    </location>
</feature>
<evidence type="ECO:0000313" key="8">
    <source>
        <dbReference type="Proteomes" id="UP000323258"/>
    </source>
</evidence>
<evidence type="ECO:0000256" key="6">
    <source>
        <dbReference type="SAM" id="Phobius"/>
    </source>
</evidence>
<dbReference type="GO" id="GO:0005886">
    <property type="term" value="C:plasma membrane"/>
    <property type="evidence" value="ECO:0007669"/>
    <property type="project" value="UniProtKB-SubCell"/>
</dbReference>
<dbReference type="InterPro" id="IPR043428">
    <property type="entry name" value="LivM-like"/>
</dbReference>
<sequence length="352" mass="36998">MALLPSGVFAESYAADRALVRTGKQWVALGLFVAFLFVLPLIFGTRLTAIGNGILITAIVVVGLQITMGYAGQITLGQAAFMGVGAFAAAALARAGAPFWLCIPLGGVAAAVFGLLFGIAAARIKGFYLALTTIAAQFVFQLAIVNLPTDLFGGSHGLSVPAASIGSLRLTTETSIYYLNLIVCIIMVCGAFGIVRSRYGRAFVAVREDDVAAGILGINVVGAKVLAFLIGAFYAGVGGALWASYIRFISVEQFTLFNSIWMIAMIIIGGIGSIVGAIVGSVVVRGLQELVTALGPVLNEVFPAFGGQLVFAGMNLVLGGLITFFLIVEPKGLMHRWNKLKQAYRLWPYPHA</sequence>
<keyword evidence="8" id="KW-1185">Reference proteome</keyword>
<gene>
    <name evidence="7" type="ORF">FY036_08145</name>
</gene>
<organism evidence="7 8">
    <name type="scientific">Neoaquamicrobium microcysteis</name>
    <dbReference type="NCBI Taxonomy" id="2682781"/>
    <lineage>
        <taxon>Bacteria</taxon>
        <taxon>Pseudomonadati</taxon>
        <taxon>Pseudomonadota</taxon>
        <taxon>Alphaproteobacteria</taxon>
        <taxon>Hyphomicrobiales</taxon>
        <taxon>Phyllobacteriaceae</taxon>
        <taxon>Neoaquamicrobium</taxon>
    </lineage>
</organism>
<evidence type="ECO:0000256" key="1">
    <source>
        <dbReference type="ARBA" id="ARBA00004651"/>
    </source>
</evidence>
<reference evidence="7 8" key="1">
    <citation type="submission" date="2019-08" db="EMBL/GenBank/DDBJ databases">
        <authorList>
            <person name="Seo Y.L."/>
        </authorList>
    </citation>
    <scope>NUCLEOTIDE SEQUENCE [LARGE SCALE GENOMIC DNA]</scope>
    <source>
        <strain evidence="7 8">MaA-C15</strain>
    </source>
</reference>
<evidence type="ECO:0000256" key="4">
    <source>
        <dbReference type="ARBA" id="ARBA00022989"/>
    </source>
</evidence>
<evidence type="ECO:0000256" key="3">
    <source>
        <dbReference type="ARBA" id="ARBA00022692"/>
    </source>
</evidence>
<keyword evidence="3 6" id="KW-0812">Transmembrane</keyword>
<reference evidence="7 8" key="2">
    <citation type="submission" date="2019-09" db="EMBL/GenBank/DDBJ databases">
        <title>Mesorhizobium sp. MaA-C15 isolated from Microcystis aeruginosa.</title>
        <authorList>
            <person name="Jeong S.E."/>
            <person name="Jin H.M."/>
            <person name="Jeon C.O."/>
        </authorList>
    </citation>
    <scope>NUCLEOTIDE SEQUENCE [LARGE SCALE GENOMIC DNA]</scope>
    <source>
        <strain evidence="7 8">MaA-C15</strain>
    </source>
</reference>
<feature type="transmembrane region" description="Helical" evidence="6">
    <location>
        <begin position="176"/>
        <end position="195"/>
    </location>
</feature>
<dbReference type="Proteomes" id="UP000323258">
    <property type="component" value="Unassembled WGS sequence"/>
</dbReference>
<dbReference type="AlphaFoldDB" id="A0A5D4H3Z6"/>
<dbReference type="Pfam" id="PF02653">
    <property type="entry name" value="BPD_transp_2"/>
    <property type="match status" value="1"/>
</dbReference>
<dbReference type="RefSeq" id="WP_148914204.1">
    <property type="nucleotide sequence ID" value="NZ_VSZS01000059.1"/>
</dbReference>
<dbReference type="PANTHER" id="PTHR30482:SF10">
    <property type="entry name" value="HIGH-AFFINITY BRANCHED-CHAIN AMINO ACID TRANSPORT PROTEIN BRAE"/>
    <property type="match status" value="1"/>
</dbReference>
<dbReference type="OrthoDB" id="9814461at2"/>
<comment type="subcellular location">
    <subcellularLocation>
        <location evidence="1">Cell membrane</location>
        <topology evidence="1">Multi-pass membrane protein</topology>
    </subcellularLocation>
</comment>
<dbReference type="CDD" id="cd06581">
    <property type="entry name" value="TM_PBP1_LivM_like"/>
    <property type="match status" value="1"/>
</dbReference>
<proteinExistence type="predicted"/>
<keyword evidence="5 6" id="KW-0472">Membrane</keyword>
<comment type="caution">
    <text evidence="7">The sequence shown here is derived from an EMBL/GenBank/DDBJ whole genome shotgun (WGS) entry which is preliminary data.</text>
</comment>
<name>A0A5D4H3Z6_9HYPH</name>
<feature type="transmembrane region" description="Helical" evidence="6">
    <location>
        <begin position="50"/>
        <end position="68"/>
    </location>
</feature>
<feature type="transmembrane region" description="Helical" evidence="6">
    <location>
        <begin position="225"/>
        <end position="248"/>
    </location>
</feature>
<dbReference type="EMBL" id="VSZS01000059">
    <property type="protein sequence ID" value="TYR33530.1"/>
    <property type="molecule type" value="Genomic_DNA"/>
</dbReference>
<feature type="transmembrane region" description="Helical" evidence="6">
    <location>
        <begin position="304"/>
        <end position="328"/>
    </location>
</feature>
<keyword evidence="2" id="KW-1003">Cell membrane</keyword>
<feature type="transmembrane region" description="Helical" evidence="6">
    <location>
        <begin position="99"/>
        <end position="121"/>
    </location>
</feature>
<keyword evidence="4 6" id="KW-1133">Transmembrane helix</keyword>
<evidence type="ECO:0000256" key="5">
    <source>
        <dbReference type="ARBA" id="ARBA00023136"/>
    </source>
</evidence>
<dbReference type="GO" id="GO:0015658">
    <property type="term" value="F:branched-chain amino acid transmembrane transporter activity"/>
    <property type="evidence" value="ECO:0007669"/>
    <property type="project" value="InterPro"/>
</dbReference>